<dbReference type="EMBL" id="BAABKK010000010">
    <property type="protein sequence ID" value="GAA5192533.1"/>
    <property type="molecule type" value="Genomic_DNA"/>
</dbReference>
<dbReference type="Proteomes" id="UP001500200">
    <property type="component" value="Unassembled WGS sequence"/>
</dbReference>
<keyword evidence="1" id="KW-0472">Membrane</keyword>
<sequence>MRRIRLDQPERGVIAPMTAFLMVFLLGMAAFAVDVGSMYSEHSQLQNGADAAALAIAQRCAKLPAGTTCAADQSTDAAPFANGNTLDSHGQAIVATVTGGIVDVTTQAQDPSAGNHFSLVFAHALGIQTADIRATAQAKWIYPTKGRTVLPLVFASCEFVDDGLPHKILTQGGGQGAQDCNGRNPSNQIIPGGFAWLNPDAGGGCNVTASVGSWSQTSTGGSIPNGCGSLFSSSLIGETVALPVYGYTCAGMTATGSPNWGSCSGNNVYYKITKWAGFKVLGFNFPGSSAGDISQFQGSEKGLYGTFVGYAADPTLFSGGSSTPTGNVVVIGLTK</sequence>
<evidence type="ECO:0000313" key="3">
    <source>
        <dbReference type="EMBL" id="GAA5192533.1"/>
    </source>
</evidence>
<accession>A0ABP9S9G6</accession>
<keyword evidence="4" id="KW-1185">Reference proteome</keyword>
<feature type="domain" description="Putative Flp pilus-assembly TadG-like N-terminal" evidence="2">
    <location>
        <begin position="12"/>
        <end position="55"/>
    </location>
</feature>
<protein>
    <recommendedName>
        <fullName evidence="2">Putative Flp pilus-assembly TadG-like N-terminal domain-containing protein</fullName>
    </recommendedName>
</protein>
<comment type="caution">
    <text evidence="3">The sequence shown here is derived from an EMBL/GenBank/DDBJ whole genome shotgun (WGS) entry which is preliminary data.</text>
</comment>
<proteinExistence type="predicted"/>
<gene>
    <name evidence="3" type="ORF">GCM10023346_14760</name>
</gene>
<dbReference type="InterPro" id="IPR028087">
    <property type="entry name" value="Tad_N"/>
</dbReference>
<organism evidence="3 4">
    <name type="scientific">Arthrobacter gyeryongensis</name>
    <dbReference type="NCBI Taxonomy" id="1650592"/>
    <lineage>
        <taxon>Bacteria</taxon>
        <taxon>Bacillati</taxon>
        <taxon>Actinomycetota</taxon>
        <taxon>Actinomycetes</taxon>
        <taxon>Micrococcales</taxon>
        <taxon>Micrococcaceae</taxon>
        <taxon>Arthrobacter</taxon>
    </lineage>
</organism>
<dbReference type="RefSeq" id="WP_345448617.1">
    <property type="nucleotide sequence ID" value="NZ_BAABKK010000010.1"/>
</dbReference>
<evidence type="ECO:0000259" key="2">
    <source>
        <dbReference type="Pfam" id="PF13400"/>
    </source>
</evidence>
<keyword evidence="1" id="KW-1133">Transmembrane helix</keyword>
<evidence type="ECO:0000256" key="1">
    <source>
        <dbReference type="SAM" id="Phobius"/>
    </source>
</evidence>
<reference evidence="4" key="1">
    <citation type="journal article" date="2019" name="Int. J. Syst. Evol. Microbiol.">
        <title>The Global Catalogue of Microorganisms (GCM) 10K type strain sequencing project: providing services to taxonomists for standard genome sequencing and annotation.</title>
        <authorList>
            <consortium name="The Broad Institute Genomics Platform"/>
            <consortium name="The Broad Institute Genome Sequencing Center for Infectious Disease"/>
            <person name="Wu L."/>
            <person name="Ma J."/>
        </authorList>
    </citation>
    <scope>NUCLEOTIDE SEQUENCE [LARGE SCALE GENOMIC DNA]</scope>
    <source>
        <strain evidence="4">JCM 18514</strain>
    </source>
</reference>
<name>A0ABP9S9G6_9MICC</name>
<dbReference type="Pfam" id="PF13400">
    <property type="entry name" value="Tad"/>
    <property type="match status" value="1"/>
</dbReference>
<feature type="transmembrane region" description="Helical" evidence="1">
    <location>
        <begin position="12"/>
        <end position="33"/>
    </location>
</feature>
<keyword evidence="1" id="KW-0812">Transmembrane</keyword>
<evidence type="ECO:0000313" key="4">
    <source>
        <dbReference type="Proteomes" id="UP001500200"/>
    </source>
</evidence>